<dbReference type="PRINTS" id="PR00398">
    <property type="entry name" value="STRDHORMONER"/>
</dbReference>
<keyword evidence="3 11" id="KW-0479">Metal-binding</keyword>
<feature type="domain" description="Nuclear receptor" evidence="13">
    <location>
        <begin position="232"/>
        <end position="308"/>
    </location>
</feature>
<feature type="compositionally biased region" description="Polar residues" evidence="12">
    <location>
        <begin position="206"/>
        <end position="224"/>
    </location>
</feature>
<dbReference type="SUPFAM" id="SSF48508">
    <property type="entry name" value="Nuclear receptor ligand-binding domain"/>
    <property type="match status" value="1"/>
</dbReference>
<keyword evidence="7 11" id="KW-0238">DNA-binding</keyword>
<feature type="compositionally biased region" description="Low complexity" evidence="12">
    <location>
        <begin position="168"/>
        <end position="180"/>
    </location>
</feature>
<evidence type="ECO:0000256" key="11">
    <source>
        <dbReference type="RuleBase" id="RU004334"/>
    </source>
</evidence>
<proteinExistence type="inferred from homology"/>
<evidence type="ECO:0000256" key="8">
    <source>
        <dbReference type="ARBA" id="ARBA00023163"/>
    </source>
</evidence>
<dbReference type="InterPro" id="IPR001723">
    <property type="entry name" value="Nuclear_hrmn_rcpt"/>
</dbReference>
<dbReference type="PRINTS" id="PR00047">
    <property type="entry name" value="STROIDFINGER"/>
</dbReference>
<feature type="domain" description="NR LBD" evidence="14">
    <location>
        <begin position="426"/>
        <end position="676"/>
    </location>
</feature>
<comment type="subcellular location">
    <subcellularLocation>
        <location evidence="1 11">Nucleus</location>
    </subcellularLocation>
</comment>
<dbReference type="Gene3D" id="1.10.565.10">
    <property type="entry name" value="Retinoid X Receptor"/>
    <property type="match status" value="1"/>
</dbReference>
<dbReference type="SMART" id="SM00430">
    <property type="entry name" value="HOLI"/>
    <property type="match status" value="1"/>
</dbReference>
<evidence type="ECO:0000256" key="4">
    <source>
        <dbReference type="ARBA" id="ARBA00022771"/>
    </source>
</evidence>
<dbReference type="CDD" id="cd06960">
    <property type="entry name" value="NR_DBD_HNF4A"/>
    <property type="match status" value="1"/>
</dbReference>
<dbReference type="PANTHER" id="PTHR47630">
    <property type="entry name" value="NUCLEAR HORMONE RECEPTOR FAMILY-RELATED-RELATED"/>
    <property type="match status" value="1"/>
</dbReference>
<dbReference type="Gene3D" id="3.30.50.10">
    <property type="entry name" value="Erythroid Transcription Factor GATA-1, subunit A"/>
    <property type="match status" value="1"/>
</dbReference>
<evidence type="ECO:0000313" key="15">
    <source>
        <dbReference type="EMBL" id="UMM27728.1"/>
    </source>
</evidence>
<evidence type="ECO:0000256" key="2">
    <source>
        <dbReference type="ARBA" id="ARBA00005993"/>
    </source>
</evidence>
<dbReference type="InterPro" id="IPR013088">
    <property type="entry name" value="Znf_NHR/GATA"/>
</dbReference>
<dbReference type="GO" id="GO:0005634">
    <property type="term" value="C:nucleus"/>
    <property type="evidence" value="ECO:0007669"/>
    <property type="project" value="UniProtKB-SubCell"/>
</dbReference>
<protein>
    <submittedName>
        <fullName evidence="15">Uncharacterized protein</fullName>
    </submittedName>
</protein>
<feature type="region of interest" description="Disordered" evidence="12">
    <location>
        <begin position="360"/>
        <end position="397"/>
    </location>
</feature>
<dbReference type="Pfam" id="PF00104">
    <property type="entry name" value="Hormone_recep"/>
    <property type="match status" value="1"/>
</dbReference>
<keyword evidence="6 11" id="KW-0805">Transcription regulation</keyword>
<keyword evidence="16" id="KW-1185">Reference proteome</keyword>
<dbReference type="EMBL" id="CP092623">
    <property type="protein sequence ID" value="UMM27728.1"/>
    <property type="molecule type" value="Genomic_DNA"/>
</dbReference>
<keyword evidence="8 11" id="KW-0804">Transcription</keyword>
<dbReference type="InterPro" id="IPR052499">
    <property type="entry name" value="C.elegans_NHRs"/>
</dbReference>
<feature type="region of interest" description="Disordered" evidence="12">
    <location>
        <begin position="206"/>
        <end position="225"/>
    </location>
</feature>
<evidence type="ECO:0000256" key="12">
    <source>
        <dbReference type="SAM" id="MobiDB-lite"/>
    </source>
</evidence>
<keyword evidence="9 11" id="KW-0675">Receptor</keyword>
<feature type="compositionally biased region" description="Low complexity" evidence="12">
    <location>
        <begin position="360"/>
        <end position="378"/>
    </location>
</feature>
<dbReference type="PROSITE" id="PS51843">
    <property type="entry name" value="NR_LBD"/>
    <property type="match status" value="1"/>
</dbReference>
<reference evidence="15 16" key="1">
    <citation type="submission" date="2022-04" db="EMBL/GenBank/DDBJ databases">
        <title>Chromosome-level reference genomes for two strains of Caenorhabditis briggsae: an improved platform for comparative genomics.</title>
        <authorList>
            <person name="Stevens L."/>
            <person name="Andersen E."/>
        </authorList>
    </citation>
    <scope>NUCLEOTIDE SEQUENCE [LARGE SCALE GENOMIC DNA]</scope>
    <source>
        <strain evidence="15">VX34</strain>
        <tissue evidence="15">Whole-organism</tissue>
    </source>
</reference>
<dbReference type="AlphaFoldDB" id="A0AAE9ESB1"/>
<dbReference type="CDD" id="cd06157">
    <property type="entry name" value="NR_LBD"/>
    <property type="match status" value="1"/>
</dbReference>
<dbReference type="InterPro" id="IPR001628">
    <property type="entry name" value="Znf_hrmn_rcpt"/>
</dbReference>
<dbReference type="InterPro" id="IPR000536">
    <property type="entry name" value="Nucl_hrmn_rcpt_lig-bd"/>
</dbReference>
<accession>A0AAE9ESB1</accession>
<organism evidence="15 16">
    <name type="scientific">Caenorhabditis briggsae</name>
    <dbReference type="NCBI Taxonomy" id="6238"/>
    <lineage>
        <taxon>Eukaryota</taxon>
        <taxon>Metazoa</taxon>
        <taxon>Ecdysozoa</taxon>
        <taxon>Nematoda</taxon>
        <taxon>Chromadorea</taxon>
        <taxon>Rhabditida</taxon>
        <taxon>Rhabditina</taxon>
        <taxon>Rhabditomorpha</taxon>
        <taxon>Rhabditoidea</taxon>
        <taxon>Rhabditidae</taxon>
        <taxon>Peloderinae</taxon>
        <taxon>Caenorhabditis</taxon>
    </lineage>
</organism>
<dbReference type="Pfam" id="PF00105">
    <property type="entry name" value="zf-C4"/>
    <property type="match status" value="1"/>
</dbReference>
<dbReference type="GO" id="GO:0000978">
    <property type="term" value="F:RNA polymerase II cis-regulatory region sequence-specific DNA binding"/>
    <property type="evidence" value="ECO:0007669"/>
    <property type="project" value="InterPro"/>
</dbReference>
<evidence type="ECO:0000256" key="5">
    <source>
        <dbReference type="ARBA" id="ARBA00022833"/>
    </source>
</evidence>
<dbReference type="Proteomes" id="UP000829354">
    <property type="component" value="Chromosome IV"/>
</dbReference>
<dbReference type="GO" id="GO:0003700">
    <property type="term" value="F:DNA-binding transcription factor activity"/>
    <property type="evidence" value="ECO:0007669"/>
    <property type="project" value="InterPro"/>
</dbReference>
<evidence type="ECO:0000256" key="3">
    <source>
        <dbReference type="ARBA" id="ARBA00022723"/>
    </source>
</evidence>
<gene>
    <name evidence="15" type="ORF">L5515_010894</name>
</gene>
<dbReference type="PROSITE" id="PS00031">
    <property type="entry name" value="NUCLEAR_REC_DBD_1"/>
    <property type="match status" value="1"/>
</dbReference>
<dbReference type="GO" id="GO:0008270">
    <property type="term" value="F:zinc ion binding"/>
    <property type="evidence" value="ECO:0007669"/>
    <property type="project" value="UniProtKB-KW"/>
</dbReference>
<evidence type="ECO:0000256" key="6">
    <source>
        <dbReference type="ARBA" id="ARBA00023015"/>
    </source>
</evidence>
<evidence type="ECO:0000259" key="14">
    <source>
        <dbReference type="PROSITE" id="PS51843"/>
    </source>
</evidence>
<evidence type="ECO:0000259" key="13">
    <source>
        <dbReference type="PROSITE" id="PS51030"/>
    </source>
</evidence>
<feature type="compositionally biased region" description="Polar residues" evidence="12">
    <location>
        <begin position="190"/>
        <end position="199"/>
    </location>
</feature>
<keyword evidence="10 11" id="KW-0539">Nucleus</keyword>
<name>A0AAE9ESB1_CAEBR</name>
<keyword evidence="4 11" id="KW-0863">Zinc-finger</keyword>
<evidence type="ECO:0000313" key="16">
    <source>
        <dbReference type="Proteomes" id="UP000829354"/>
    </source>
</evidence>
<comment type="similarity">
    <text evidence="2 11">Belongs to the nuclear hormone receptor family.</text>
</comment>
<dbReference type="PANTHER" id="PTHR47630:SF6">
    <property type="entry name" value="NUCLEAR HORMONE RECEPTOR FAMILY"/>
    <property type="match status" value="1"/>
</dbReference>
<evidence type="ECO:0000256" key="1">
    <source>
        <dbReference type="ARBA" id="ARBA00004123"/>
    </source>
</evidence>
<dbReference type="InterPro" id="IPR049636">
    <property type="entry name" value="HNF4-like_DBD"/>
</dbReference>
<dbReference type="InterPro" id="IPR035500">
    <property type="entry name" value="NHR-like_dom_sf"/>
</dbReference>
<evidence type="ECO:0000256" key="7">
    <source>
        <dbReference type="ARBA" id="ARBA00023125"/>
    </source>
</evidence>
<dbReference type="SUPFAM" id="SSF57716">
    <property type="entry name" value="Glucocorticoid receptor-like (DNA-binding domain)"/>
    <property type="match status" value="1"/>
</dbReference>
<keyword evidence="5 11" id="KW-0862">Zinc</keyword>
<evidence type="ECO:0000256" key="10">
    <source>
        <dbReference type="ARBA" id="ARBA00023242"/>
    </source>
</evidence>
<dbReference type="SMART" id="SM00399">
    <property type="entry name" value="ZnF_C4"/>
    <property type="match status" value="1"/>
</dbReference>
<feature type="region of interest" description="Disordered" evidence="12">
    <location>
        <begin position="148"/>
        <end position="199"/>
    </location>
</feature>
<dbReference type="PROSITE" id="PS51030">
    <property type="entry name" value="NUCLEAR_REC_DBD_2"/>
    <property type="match status" value="1"/>
</dbReference>
<evidence type="ECO:0000256" key="9">
    <source>
        <dbReference type="ARBA" id="ARBA00023170"/>
    </source>
</evidence>
<sequence>MEFFRAPPQTALFPVTSAAFVTAALQQSSPSNLPIIPSPTDIITTATSTSPVPITTSSSPPCLPMFLNFPSTSTTTSILMDTVLAAQKLSQQQQAAAAVAAAATAAATPNPFNFLVVKQENPLPVIANPASSPPHVIKMKSEWSTNFFHQSQTPNPYPPMSGGGGGPQPSHSSGNSSFFSSPPPMNSSHQSHQSPMSLHQSMPLLQSPLKTSPRSEAESTSAPNSVGHVIKGERCVGCGSDSAIRVHYGASSCHGCKAFFRRSVFEGRVYMCSAENQCDITNESRNRCRACRLRNCLDGGMNPKHVREERSKIERMPGNTCTVSATNGVTHNVPTTSAASPIMEVKYSATLASALSSASSSTQAPSTSESSFTSSSVSQPAPVESTTSSGSEAEVVDKKTLQENPLTLFMCALEKQTEQLKDEDVKDNDVMGAWSRDISLTFGLQHPQMVIKRLPIMYTCDRIMEAADLYLSWYRSFVFCADWAMGIPEFRVLPLADQTTLFKQNFMAFGWITFAYKCFDLKQHKIGIPLGNGSFIPYNDEDQKQLPERWAQTYGVVCKKLIDLIVKVMIELQITEEEYCLIKTISLFQQDCILSETGAGICTRMRDRLLDALSTHIERKFPFQTQSQRLTRALKISLMLPSFSHIGQVESTLIQQLTAADLHQLSGVPMEICHAQQSL</sequence>